<keyword evidence="2 5" id="KW-0812">Transmembrane</keyword>
<protein>
    <submittedName>
        <fullName evidence="8">Calcium-activated chloride channel domain-containing protein</fullName>
    </submittedName>
</protein>
<evidence type="ECO:0000256" key="4">
    <source>
        <dbReference type="ARBA" id="ARBA00023136"/>
    </source>
</evidence>
<gene>
    <name evidence="8" type="ORF">HRG_02003</name>
</gene>
<evidence type="ECO:0000256" key="3">
    <source>
        <dbReference type="ARBA" id="ARBA00022989"/>
    </source>
</evidence>
<comment type="subcellular location">
    <subcellularLocation>
        <location evidence="1">Membrane</location>
        <topology evidence="1">Multi-pass membrane protein</topology>
    </subcellularLocation>
</comment>
<feature type="transmembrane region" description="Helical" evidence="5">
    <location>
        <begin position="287"/>
        <end position="309"/>
    </location>
</feature>
<evidence type="ECO:0000256" key="2">
    <source>
        <dbReference type="ARBA" id="ARBA00022692"/>
    </source>
</evidence>
<evidence type="ECO:0000256" key="1">
    <source>
        <dbReference type="ARBA" id="ARBA00004141"/>
    </source>
</evidence>
<dbReference type="GO" id="GO:0005254">
    <property type="term" value="F:chloride channel activity"/>
    <property type="evidence" value="ECO:0007669"/>
    <property type="project" value="TreeGrafter"/>
</dbReference>
<feature type="transmembrane region" description="Helical" evidence="5">
    <location>
        <begin position="233"/>
        <end position="250"/>
    </location>
</feature>
<dbReference type="AlphaFoldDB" id="A0A9P8N4D3"/>
<comment type="caution">
    <text evidence="8">The sequence shown here is derived from an EMBL/GenBank/DDBJ whole genome shotgun (WGS) entry which is preliminary data.</text>
</comment>
<feature type="transmembrane region" description="Helical" evidence="5">
    <location>
        <begin position="201"/>
        <end position="227"/>
    </location>
</feature>
<dbReference type="PANTHER" id="PTHR12308">
    <property type="entry name" value="ANOCTAMIN"/>
    <property type="match status" value="1"/>
</dbReference>
<feature type="domain" description="Anoctamin alpha-beta plait" evidence="7">
    <location>
        <begin position="38"/>
        <end position="159"/>
    </location>
</feature>
<feature type="transmembrane region" description="Helical" evidence="5">
    <location>
        <begin position="375"/>
        <end position="394"/>
    </location>
</feature>
<evidence type="ECO:0000313" key="8">
    <source>
        <dbReference type="EMBL" id="KAH0966594.1"/>
    </source>
</evidence>
<dbReference type="PANTHER" id="PTHR12308:SF77">
    <property type="entry name" value="MEMBRANE STRESS RESPONSE PROTEIN (IST2), PUTATIVE (AFU_ORTHOLOGUE AFUA_4G03330)-RELATED"/>
    <property type="match status" value="1"/>
</dbReference>
<organism evidence="8 9">
    <name type="scientific">Hirsutella rhossiliensis</name>
    <dbReference type="NCBI Taxonomy" id="111463"/>
    <lineage>
        <taxon>Eukaryota</taxon>
        <taxon>Fungi</taxon>
        <taxon>Dikarya</taxon>
        <taxon>Ascomycota</taxon>
        <taxon>Pezizomycotina</taxon>
        <taxon>Sordariomycetes</taxon>
        <taxon>Hypocreomycetidae</taxon>
        <taxon>Hypocreales</taxon>
        <taxon>Ophiocordycipitaceae</taxon>
        <taxon>Hirsutella</taxon>
    </lineage>
</organism>
<feature type="transmembrane region" description="Helical" evidence="5">
    <location>
        <begin position="508"/>
        <end position="527"/>
    </location>
</feature>
<dbReference type="OrthoDB" id="296386at2759"/>
<dbReference type="InterPro" id="IPR007632">
    <property type="entry name" value="Anoctamin"/>
</dbReference>
<proteinExistence type="predicted"/>
<keyword evidence="4 5" id="KW-0472">Membrane</keyword>
<dbReference type="EMBL" id="JAIZPD010000002">
    <property type="protein sequence ID" value="KAH0966594.1"/>
    <property type="molecule type" value="Genomic_DNA"/>
</dbReference>
<dbReference type="Pfam" id="PF20877">
    <property type="entry name" value="Anoctamin_N"/>
    <property type="match status" value="1"/>
</dbReference>
<keyword evidence="3 5" id="KW-1133">Transmembrane helix</keyword>
<dbReference type="Pfam" id="PF04547">
    <property type="entry name" value="Anoctamin"/>
    <property type="match status" value="1"/>
</dbReference>
<dbReference type="RefSeq" id="XP_044724107.1">
    <property type="nucleotide sequence ID" value="XM_044860474.1"/>
</dbReference>
<reference evidence="8" key="1">
    <citation type="submission" date="2021-09" db="EMBL/GenBank/DDBJ databases">
        <title>A high-quality genome of the endoparasitic fungus Hirsutella rhossiliensis with a comparison of Hirsutella genomes reveals transposable elements contributing to genome size variation.</title>
        <authorList>
            <person name="Lin R."/>
            <person name="Jiao Y."/>
            <person name="Sun X."/>
            <person name="Ling J."/>
            <person name="Xie B."/>
            <person name="Cheng X."/>
        </authorList>
    </citation>
    <scope>NUCLEOTIDE SEQUENCE</scope>
    <source>
        <strain evidence="8">HR02</strain>
    </source>
</reference>
<feature type="transmembrane region" description="Helical" evidence="5">
    <location>
        <begin position="562"/>
        <end position="587"/>
    </location>
</feature>
<keyword evidence="9" id="KW-1185">Reference proteome</keyword>
<feature type="domain" description="Anoctamin transmembrane" evidence="6">
    <location>
        <begin position="192"/>
        <end position="614"/>
    </location>
</feature>
<sequence>MTLKTRNQTLWKVLSAAAQRELVPPQLASALQNLTYNDKYVINYGFHDVDYDTAIQDFVALLEDLEAVGLHTEVRAGHDESLLVFVRAPREILSNAVYKSRVRDWLYGVTAVHPDSGSHSTVDARYEAEDLLSMYHLLSWPREMGGAGITPGYGLFRNVTSYFPLHNPRASGSLLRRLGKKPVLRDEDFDLIRDLFGSKAAFYFAFNQTYILFLFFPAFSGLLAWAFLPLYSWFYTILTGLWCIVFIEYWKLKETDLSIRWDVKGVGSLKTDRPPFIFEKRLVQIPFMLLATLVLGALIAMALAIEVLISEVYDGQYKSYLEYLPPTLLAIIMPCVSQFLERTATALTGFENHRTADSHEQSLAQKVFMLNFTTLYLPIFLTAFVYFPFGSLFVPRLKSFLHYIQGDTARFVKNPFHSDKNRLQREVITLTITGQITHFGEKFIIPFVKQYIRSWYRNYRVSQSAAVPIERVVQDPPEEQAFLSAARCQASLPPYDVQADISQIVLQFGYLALFSPVWPLVPIGLLINNWIELRSDFLKICIEHQRPAPLRTDGIGPWAQNLWFLTWLGSISTAAIAWWKLLITIIISEHISLAMRAVVQSAMQRIGPKQVCKESDADFVKRKKYLAKLEANKSEILGLGRKKTERIRSILMTDGNTFWTRQVDDGKSKSVGVQIIQTLRKIDKGCEKGGNGKVDS</sequence>
<evidence type="ECO:0000259" key="7">
    <source>
        <dbReference type="Pfam" id="PF20877"/>
    </source>
</evidence>
<dbReference type="Proteomes" id="UP000824596">
    <property type="component" value="Unassembled WGS sequence"/>
</dbReference>
<dbReference type="GeneID" id="68351132"/>
<dbReference type="InterPro" id="IPR049456">
    <property type="entry name" value="Anoctamin_N_fung"/>
</dbReference>
<dbReference type="InterPro" id="IPR049452">
    <property type="entry name" value="Anoctamin_TM"/>
</dbReference>
<dbReference type="GO" id="GO:0032541">
    <property type="term" value="C:cortical endoplasmic reticulum"/>
    <property type="evidence" value="ECO:0007669"/>
    <property type="project" value="TreeGrafter"/>
</dbReference>
<evidence type="ECO:0000259" key="6">
    <source>
        <dbReference type="Pfam" id="PF04547"/>
    </source>
</evidence>
<accession>A0A9P8N4D3</accession>
<evidence type="ECO:0000313" key="9">
    <source>
        <dbReference type="Proteomes" id="UP000824596"/>
    </source>
</evidence>
<evidence type="ECO:0000256" key="5">
    <source>
        <dbReference type="SAM" id="Phobius"/>
    </source>
</evidence>
<name>A0A9P8N4D3_9HYPO</name>
<dbReference type="GO" id="GO:0016020">
    <property type="term" value="C:membrane"/>
    <property type="evidence" value="ECO:0007669"/>
    <property type="project" value="UniProtKB-SubCell"/>
</dbReference>